<keyword evidence="1" id="KW-0813">Transport</keyword>
<dbReference type="RefSeq" id="WP_024361943.1">
    <property type="nucleotide sequence ID" value="NZ_BJNS01000005.1"/>
</dbReference>
<dbReference type="InterPro" id="IPR050093">
    <property type="entry name" value="ABC_SmlMolc_Importer"/>
</dbReference>
<dbReference type="Pfam" id="PF00005">
    <property type="entry name" value="ABC_tran"/>
    <property type="match status" value="1"/>
</dbReference>
<evidence type="ECO:0000256" key="1">
    <source>
        <dbReference type="ARBA" id="ARBA00022448"/>
    </source>
</evidence>
<dbReference type="EMBL" id="UFSZ01000001">
    <property type="protein sequence ID" value="SUV16141.1"/>
    <property type="molecule type" value="Genomic_DNA"/>
</dbReference>
<reference evidence="9 11" key="1">
    <citation type="submission" date="2017-03" db="EMBL/GenBank/DDBJ databases">
        <title>The whole genome sequencing and assembly of Lysinibacillus sphaericus DSM 28T strain.</title>
        <authorList>
            <person name="Lee Y.-J."/>
            <person name="Yi H."/>
            <person name="Bahn Y.-S."/>
            <person name="Kim J.F."/>
            <person name="Lee D.-W."/>
        </authorList>
    </citation>
    <scope>NUCLEOTIDE SEQUENCE [LARGE SCALE GENOMIC DNA]</scope>
    <source>
        <strain evidence="9 11">DSM 28</strain>
    </source>
</reference>
<dbReference type="GO" id="GO:0016887">
    <property type="term" value="F:ATP hydrolysis activity"/>
    <property type="evidence" value="ECO:0007669"/>
    <property type="project" value="InterPro"/>
</dbReference>
<gene>
    <name evidence="10" type="primary">potA_3</name>
    <name evidence="9" type="ORF">LS41612_17350</name>
    <name evidence="10" type="ORF">NCTC10338_01215</name>
</gene>
<dbReference type="InterPro" id="IPR017871">
    <property type="entry name" value="ABC_transporter-like_CS"/>
</dbReference>
<dbReference type="PANTHER" id="PTHR42781:SF4">
    <property type="entry name" value="SPERMIDINE_PUTRESCINE IMPORT ATP-BINDING PROTEIN POTA"/>
    <property type="match status" value="1"/>
</dbReference>
<dbReference type="GO" id="GO:0015418">
    <property type="term" value="F:ABC-type quaternary ammonium compound transporting activity"/>
    <property type="evidence" value="ECO:0007669"/>
    <property type="project" value="UniProtKB-EC"/>
</dbReference>
<dbReference type="FunFam" id="3.40.50.300:FF:000425">
    <property type="entry name" value="Probable ABC transporter, ATP-binding subunit"/>
    <property type="match status" value="1"/>
</dbReference>
<evidence type="ECO:0000256" key="6">
    <source>
        <dbReference type="ARBA" id="ARBA00066388"/>
    </source>
</evidence>
<organism evidence="9 11">
    <name type="scientific">Lysinibacillus sphaericus</name>
    <name type="common">Bacillus sphaericus</name>
    <dbReference type="NCBI Taxonomy" id="1421"/>
    <lineage>
        <taxon>Bacteria</taxon>
        <taxon>Bacillati</taxon>
        <taxon>Bacillota</taxon>
        <taxon>Bacilli</taxon>
        <taxon>Bacillales</taxon>
        <taxon>Bacillaceae</taxon>
        <taxon>Lysinibacillus</taxon>
    </lineage>
</organism>
<keyword evidence="2" id="KW-0547">Nucleotide-binding</keyword>
<comment type="subunit">
    <text evidence="5">The complex is composed of two ATP-binding proteins (OpuCA), two transmembrane proteins (OpuCB and OpuCD) and a solute-binding protein (OpuCC).</text>
</comment>
<dbReference type="SMART" id="SM00382">
    <property type="entry name" value="AAA"/>
    <property type="match status" value="1"/>
</dbReference>
<evidence type="ECO:0000313" key="10">
    <source>
        <dbReference type="EMBL" id="SUV16141.1"/>
    </source>
</evidence>
<evidence type="ECO:0000256" key="3">
    <source>
        <dbReference type="ARBA" id="ARBA00022840"/>
    </source>
</evidence>
<dbReference type="EC" id="7.6.2.9" evidence="6"/>
<comment type="catalytic activity">
    <reaction evidence="4">
        <text>a quaternary ammonium(out) + ATP + H2O = a quaternary ammonium(in) + ADP + phosphate + H(+)</text>
        <dbReference type="Rhea" id="RHEA:11036"/>
        <dbReference type="ChEBI" id="CHEBI:15377"/>
        <dbReference type="ChEBI" id="CHEBI:15378"/>
        <dbReference type="ChEBI" id="CHEBI:30616"/>
        <dbReference type="ChEBI" id="CHEBI:35267"/>
        <dbReference type="ChEBI" id="CHEBI:43474"/>
        <dbReference type="ChEBI" id="CHEBI:456216"/>
        <dbReference type="EC" id="7.6.2.9"/>
    </reaction>
</comment>
<dbReference type="InterPro" id="IPR027417">
    <property type="entry name" value="P-loop_NTPase"/>
</dbReference>
<evidence type="ECO:0000256" key="2">
    <source>
        <dbReference type="ARBA" id="ARBA00022741"/>
    </source>
</evidence>
<feature type="domain" description="ABC transporter" evidence="8">
    <location>
        <begin position="4"/>
        <end position="234"/>
    </location>
</feature>
<dbReference type="InterPro" id="IPR003439">
    <property type="entry name" value="ABC_transporter-like_ATP-bd"/>
</dbReference>
<dbReference type="InterPro" id="IPR003593">
    <property type="entry name" value="AAA+_ATPase"/>
</dbReference>
<evidence type="ECO:0000313" key="9">
    <source>
        <dbReference type="EMBL" id="AVK97923.1"/>
    </source>
</evidence>
<accession>A0A2S0K3H5</accession>
<keyword evidence="10" id="KW-0378">Hydrolase</keyword>
<evidence type="ECO:0000313" key="11">
    <source>
        <dbReference type="Proteomes" id="UP000238825"/>
    </source>
</evidence>
<dbReference type="EMBL" id="CP019980">
    <property type="protein sequence ID" value="AVK97923.1"/>
    <property type="molecule type" value="Genomic_DNA"/>
</dbReference>
<keyword evidence="3 9" id="KW-0067">ATP-binding</keyword>
<name>A0A2S0K3H5_LYSSH</name>
<proteinExistence type="predicted"/>
<evidence type="ECO:0000259" key="8">
    <source>
        <dbReference type="PROSITE" id="PS50893"/>
    </source>
</evidence>
<dbReference type="Gene3D" id="3.40.50.300">
    <property type="entry name" value="P-loop containing nucleotide triphosphate hydrolases"/>
    <property type="match status" value="1"/>
</dbReference>
<dbReference type="GO" id="GO:0005524">
    <property type="term" value="F:ATP binding"/>
    <property type="evidence" value="ECO:0007669"/>
    <property type="project" value="UniProtKB-KW"/>
</dbReference>
<dbReference type="PANTHER" id="PTHR42781">
    <property type="entry name" value="SPERMIDINE/PUTRESCINE IMPORT ATP-BINDING PROTEIN POTA"/>
    <property type="match status" value="1"/>
</dbReference>
<evidence type="ECO:0000256" key="4">
    <source>
        <dbReference type="ARBA" id="ARBA00052482"/>
    </source>
</evidence>
<dbReference type="Proteomes" id="UP000238825">
    <property type="component" value="Chromosome"/>
</dbReference>
<sequence length="333" mass="37188">MSYIVIEGLHKKYDQTTVLSNINMTIEKGQLITLLGPSGCGKSTILRIIAGLTNATAGEIQLEGQNMNGVQPKERQVGMVFQSYALFPNMTVKENIAFGLRMQKVNNTELEQRVQEMLHIVHLTEKANAYPKELSGGQQQRVALARALIVRPKVLLLDEPLSALDAQIRKKLQTDLRAIQRKLGMTMILVTHDQDEAMAVSDKIFVMSNGQIAQYGTPTEIYTNPQSEFIANFIGHYNVIPRQVLETMIGEKLPGDNNKFAIRPEALHLEMMEGDLCLRGVATQSLMSGNIIRTTLEGDCMFTMEQLHQRGHTLELGKNYNCYVAKEDVIALS</sequence>
<reference evidence="10 12" key="2">
    <citation type="submission" date="2018-06" db="EMBL/GenBank/DDBJ databases">
        <authorList>
            <consortium name="Pathogen Informatics"/>
            <person name="Doyle S."/>
        </authorList>
    </citation>
    <scope>NUCLEOTIDE SEQUENCE [LARGE SCALE GENOMIC DNA]</scope>
    <source>
        <strain evidence="10 12">NCTC10338</strain>
    </source>
</reference>
<evidence type="ECO:0000256" key="5">
    <source>
        <dbReference type="ARBA" id="ARBA00063934"/>
    </source>
</evidence>
<dbReference type="PROSITE" id="PS00211">
    <property type="entry name" value="ABC_TRANSPORTER_1"/>
    <property type="match status" value="1"/>
</dbReference>
<dbReference type="Proteomes" id="UP000255295">
    <property type="component" value="Unassembled WGS sequence"/>
</dbReference>
<dbReference type="PROSITE" id="PS50893">
    <property type="entry name" value="ABC_TRANSPORTER_2"/>
    <property type="match status" value="1"/>
</dbReference>
<evidence type="ECO:0000256" key="7">
    <source>
        <dbReference type="ARBA" id="ARBA00070305"/>
    </source>
</evidence>
<dbReference type="GeneID" id="48277970"/>
<evidence type="ECO:0000313" key="12">
    <source>
        <dbReference type="Proteomes" id="UP000255295"/>
    </source>
</evidence>
<dbReference type="AlphaFoldDB" id="A0A2S0K3H5"/>
<dbReference type="SUPFAM" id="SSF52540">
    <property type="entry name" value="P-loop containing nucleoside triphosphate hydrolases"/>
    <property type="match status" value="1"/>
</dbReference>
<protein>
    <recommendedName>
        <fullName evidence="7">Carnitine transport ATP-binding protein OpuCA</fullName>
        <ecNumber evidence="6">7.6.2.9</ecNumber>
    </recommendedName>
</protein>